<reference evidence="1" key="2">
    <citation type="submission" date="2020-09" db="EMBL/GenBank/DDBJ databases">
        <authorList>
            <person name="Sun Q."/>
            <person name="Zhou Y."/>
        </authorList>
    </citation>
    <scope>NUCLEOTIDE SEQUENCE</scope>
    <source>
        <strain evidence="1">CGMCC 1.15330</strain>
    </source>
</reference>
<dbReference type="EMBL" id="BMIH01000001">
    <property type="protein sequence ID" value="GGB14918.1"/>
    <property type="molecule type" value="Genomic_DNA"/>
</dbReference>
<evidence type="ECO:0000313" key="1">
    <source>
        <dbReference type="EMBL" id="GGB14918.1"/>
    </source>
</evidence>
<accession>A0A916WML1</accession>
<gene>
    <name evidence="1" type="ORF">GCM10011380_00410</name>
</gene>
<dbReference type="RefSeq" id="WP_188656615.1">
    <property type="nucleotide sequence ID" value="NZ_BMIH01000001.1"/>
</dbReference>
<name>A0A916WML1_9SPHN</name>
<proteinExistence type="predicted"/>
<dbReference type="Gene3D" id="3.40.1350.10">
    <property type="match status" value="1"/>
</dbReference>
<protein>
    <recommendedName>
        <fullName evidence="3">VRR-NUC domain-containing protein</fullName>
    </recommendedName>
</protein>
<dbReference type="InterPro" id="IPR011856">
    <property type="entry name" value="tRNA_endonuc-like_dom_sf"/>
</dbReference>
<dbReference type="GO" id="GO:0003676">
    <property type="term" value="F:nucleic acid binding"/>
    <property type="evidence" value="ECO:0007669"/>
    <property type="project" value="InterPro"/>
</dbReference>
<evidence type="ECO:0000313" key="2">
    <source>
        <dbReference type="Proteomes" id="UP000623067"/>
    </source>
</evidence>
<sequence length="143" mass="15611">MTLLAALDHLDMAVKPTPLFPVEPRDKRPASELSRQTAFLRLLRMQAPGVMAWAVPNAGKRGLKAQAQARSEGMTSGVFDVHVAWNHGTAALEFKSGTGTLSDNQVEWGNAMHERGHRVACVRTPEAALELLSHWGAPVRPVR</sequence>
<dbReference type="AlphaFoldDB" id="A0A916WML1"/>
<dbReference type="Proteomes" id="UP000623067">
    <property type="component" value="Unassembled WGS sequence"/>
</dbReference>
<comment type="caution">
    <text evidence="1">The sequence shown here is derived from an EMBL/GenBank/DDBJ whole genome shotgun (WGS) entry which is preliminary data.</text>
</comment>
<organism evidence="1 2">
    <name type="scientific">Sphingomonas metalli</name>
    <dbReference type="NCBI Taxonomy" id="1779358"/>
    <lineage>
        <taxon>Bacteria</taxon>
        <taxon>Pseudomonadati</taxon>
        <taxon>Pseudomonadota</taxon>
        <taxon>Alphaproteobacteria</taxon>
        <taxon>Sphingomonadales</taxon>
        <taxon>Sphingomonadaceae</taxon>
        <taxon>Sphingomonas</taxon>
    </lineage>
</organism>
<keyword evidence="2" id="KW-1185">Reference proteome</keyword>
<reference evidence="1" key="1">
    <citation type="journal article" date="2014" name="Int. J. Syst. Evol. Microbiol.">
        <title>Complete genome sequence of Corynebacterium casei LMG S-19264T (=DSM 44701T), isolated from a smear-ripened cheese.</title>
        <authorList>
            <consortium name="US DOE Joint Genome Institute (JGI-PGF)"/>
            <person name="Walter F."/>
            <person name="Albersmeier A."/>
            <person name="Kalinowski J."/>
            <person name="Ruckert C."/>
        </authorList>
    </citation>
    <scope>NUCLEOTIDE SEQUENCE</scope>
    <source>
        <strain evidence="1">CGMCC 1.15330</strain>
    </source>
</reference>
<evidence type="ECO:0008006" key="3">
    <source>
        <dbReference type="Google" id="ProtNLM"/>
    </source>
</evidence>